<accession>A0A239IRM4</accession>
<dbReference type="OrthoDB" id="7596945at2"/>
<evidence type="ECO:0000313" key="1">
    <source>
        <dbReference type="EMBL" id="SNS96185.1"/>
    </source>
</evidence>
<dbReference type="RefSeq" id="WP_141133976.1">
    <property type="nucleotide sequence ID" value="NZ_FZPA01000008.1"/>
</dbReference>
<name>A0A239IRM4_9SPHN</name>
<evidence type="ECO:0000313" key="2">
    <source>
        <dbReference type="Proteomes" id="UP000198339"/>
    </source>
</evidence>
<dbReference type="AlphaFoldDB" id="A0A239IRM4"/>
<protein>
    <recommendedName>
        <fullName evidence="3">Benenodin family lasso peptide</fullName>
    </recommendedName>
</protein>
<dbReference type="EMBL" id="FZPA01000008">
    <property type="protein sequence ID" value="SNS96185.1"/>
    <property type="molecule type" value="Genomic_DNA"/>
</dbReference>
<dbReference type="NCBIfam" id="NF033522">
    <property type="entry name" value="lasso_benenodin"/>
    <property type="match status" value="1"/>
</dbReference>
<proteinExistence type="predicted"/>
<keyword evidence="2" id="KW-1185">Reference proteome</keyword>
<reference evidence="1 2" key="1">
    <citation type="submission" date="2017-06" db="EMBL/GenBank/DDBJ databases">
        <authorList>
            <person name="Kim H.J."/>
            <person name="Triplett B.A."/>
        </authorList>
    </citation>
    <scope>NUCLEOTIDE SEQUENCE [LARGE SCALE GENOMIC DNA]</scope>
    <source>
        <strain evidence="1 2">DS15</strain>
    </source>
</reference>
<organism evidence="1 2">
    <name type="scientific">Sphingopyxis indica</name>
    <dbReference type="NCBI Taxonomy" id="436663"/>
    <lineage>
        <taxon>Bacteria</taxon>
        <taxon>Pseudomonadati</taxon>
        <taxon>Pseudomonadota</taxon>
        <taxon>Alphaproteobacteria</taxon>
        <taxon>Sphingomonadales</taxon>
        <taxon>Sphingomonadaceae</taxon>
        <taxon>Sphingopyxis</taxon>
    </lineage>
</organism>
<gene>
    <name evidence="1" type="ORF">SAMN06295955_108122</name>
</gene>
<dbReference type="Proteomes" id="UP000198339">
    <property type="component" value="Unassembled WGS sequence"/>
</dbReference>
<dbReference type="InterPro" id="IPR049805">
    <property type="entry name" value="Lasso_benenodin"/>
</dbReference>
<sequence length="43" mass="4557">MERTDVTEDIVELGKASVETKGGGELILDSVSTEQNFAGLSDD</sequence>
<dbReference type="Pfam" id="PF24178">
    <property type="entry name" value="Subterisin"/>
    <property type="match status" value="1"/>
</dbReference>
<evidence type="ECO:0008006" key="3">
    <source>
        <dbReference type="Google" id="ProtNLM"/>
    </source>
</evidence>